<accession>A0A437KBN6</accession>
<dbReference type="AlphaFoldDB" id="A0A437KBN6"/>
<dbReference type="EMBL" id="RZTZ01000004">
    <property type="protein sequence ID" value="RVT62800.1"/>
    <property type="molecule type" value="Genomic_DNA"/>
</dbReference>
<dbReference type="PANTHER" id="PTHR12697">
    <property type="entry name" value="PBS LYASE HEAT-LIKE PROTEIN"/>
    <property type="match status" value="1"/>
</dbReference>
<dbReference type="InterPro" id="IPR004155">
    <property type="entry name" value="PBS_lyase_HEAT"/>
</dbReference>
<dbReference type="Proteomes" id="UP000288024">
    <property type="component" value="Unassembled WGS sequence"/>
</dbReference>
<evidence type="ECO:0000313" key="2">
    <source>
        <dbReference type="Proteomes" id="UP000288024"/>
    </source>
</evidence>
<dbReference type="Gene3D" id="1.25.10.10">
    <property type="entry name" value="Leucine-rich Repeat Variant"/>
    <property type="match status" value="1"/>
</dbReference>
<reference evidence="1 2" key="1">
    <citation type="submission" date="2019-01" db="EMBL/GenBank/DDBJ databases">
        <title>Bacillus sp. M5HDSG1-1, whole genome shotgun sequence.</title>
        <authorList>
            <person name="Tuo L."/>
        </authorList>
    </citation>
    <scope>NUCLEOTIDE SEQUENCE [LARGE SCALE GENOMIC DNA]</scope>
    <source>
        <strain evidence="1 2">M5HDSG1-1</strain>
    </source>
</reference>
<sequence length="318" mass="36144">MVNEIELLNIINDMNGANTIYNEMDGTYSSKGSPSWNAYQKARSLTDTSYISFLSDLLEKSKKESIKRNIYFMLGKIGENTGDKRVVEILLQRIGLETNKYTLDTILERIEEQEVIPDCYPIIKCVSDVRGSVRHSAINALGRCKNSDAEDALIKVIRNSKDEYDLCYAIGSLSMMGATKAIPDILPLFKNEKGEVRRAALCAIDKLGGSAFLPLYIEALGDRSFSVKYYALLAIKDHGDETAIDVVYKRVRTILSKKRKINSDELVAAFEFLNQFKNQDEKIEKLLEWIVSKKWDFLSDREKEGFNSCFSTNDLSYR</sequence>
<proteinExistence type="predicted"/>
<organism evidence="1 2">
    <name type="scientific">Niallia taxi</name>
    <dbReference type="NCBI Taxonomy" id="2499688"/>
    <lineage>
        <taxon>Bacteria</taxon>
        <taxon>Bacillati</taxon>
        <taxon>Bacillota</taxon>
        <taxon>Bacilli</taxon>
        <taxon>Bacillales</taxon>
        <taxon>Bacillaceae</taxon>
        <taxon>Niallia</taxon>
    </lineage>
</organism>
<dbReference type="InterPro" id="IPR011989">
    <property type="entry name" value="ARM-like"/>
</dbReference>
<gene>
    <name evidence="1" type="ORF">EM808_13760</name>
</gene>
<dbReference type="PANTHER" id="PTHR12697:SF5">
    <property type="entry name" value="DEOXYHYPUSINE HYDROXYLASE"/>
    <property type="match status" value="1"/>
</dbReference>
<evidence type="ECO:0000313" key="1">
    <source>
        <dbReference type="EMBL" id="RVT62800.1"/>
    </source>
</evidence>
<keyword evidence="2" id="KW-1185">Reference proteome</keyword>
<dbReference type="SUPFAM" id="SSF48371">
    <property type="entry name" value="ARM repeat"/>
    <property type="match status" value="1"/>
</dbReference>
<dbReference type="InterPro" id="IPR016024">
    <property type="entry name" value="ARM-type_fold"/>
</dbReference>
<name>A0A437KBN6_9BACI</name>
<dbReference type="GO" id="GO:0016491">
    <property type="term" value="F:oxidoreductase activity"/>
    <property type="evidence" value="ECO:0007669"/>
    <property type="project" value="TreeGrafter"/>
</dbReference>
<protein>
    <submittedName>
        <fullName evidence="1">HEAT repeat domain-containing protein</fullName>
    </submittedName>
</protein>
<dbReference type="SMART" id="SM00567">
    <property type="entry name" value="EZ_HEAT"/>
    <property type="match status" value="4"/>
</dbReference>
<comment type="caution">
    <text evidence="1">The sequence shown here is derived from an EMBL/GenBank/DDBJ whole genome shotgun (WGS) entry which is preliminary data.</text>
</comment>
<dbReference type="Pfam" id="PF13646">
    <property type="entry name" value="HEAT_2"/>
    <property type="match status" value="1"/>
</dbReference>